<gene>
    <name evidence="10" type="ORF">METBIDRAFT_29698</name>
</gene>
<dbReference type="GO" id="GO:0016579">
    <property type="term" value="P:protein deubiquitination"/>
    <property type="evidence" value="ECO:0007669"/>
    <property type="project" value="InterPro"/>
</dbReference>
<dbReference type="EC" id="3.4.19.12" evidence="3"/>
<evidence type="ECO:0000256" key="6">
    <source>
        <dbReference type="ARBA" id="ARBA00022801"/>
    </source>
</evidence>
<evidence type="ECO:0000259" key="9">
    <source>
        <dbReference type="PROSITE" id="PS50235"/>
    </source>
</evidence>
<evidence type="ECO:0000256" key="3">
    <source>
        <dbReference type="ARBA" id="ARBA00012759"/>
    </source>
</evidence>
<comment type="similarity">
    <text evidence="2">Belongs to the peptidase C19 family.</text>
</comment>
<dbReference type="GeneID" id="30028437"/>
<proteinExistence type="inferred from homology"/>
<evidence type="ECO:0000256" key="2">
    <source>
        <dbReference type="ARBA" id="ARBA00009085"/>
    </source>
</evidence>
<protein>
    <recommendedName>
        <fullName evidence="3">ubiquitinyl hydrolase 1</fullName>
        <ecNumber evidence="3">3.4.19.12</ecNumber>
    </recommendedName>
</protein>
<feature type="region of interest" description="Disordered" evidence="8">
    <location>
        <begin position="220"/>
        <end position="242"/>
    </location>
</feature>
<dbReference type="SUPFAM" id="SSF54001">
    <property type="entry name" value="Cysteine proteinases"/>
    <property type="match status" value="1"/>
</dbReference>
<evidence type="ECO:0000256" key="7">
    <source>
        <dbReference type="ARBA" id="ARBA00022807"/>
    </source>
</evidence>
<name>A0A1A0HGQ4_9ASCO</name>
<dbReference type="InterPro" id="IPR018200">
    <property type="entry name" value="USP_CS"/>
</dbReference>
<feature type="compositionally biased region" description="Low complexity" evidence="8">
    <location>
        <begin position="434"/>
        <end position="467"/>
    </location>
</feature>
<dbReference type="Proteomes" id="UP000092555">
    <property type="component" value="Unassembled WGS sequence"/>
</dbReference>
<keyword evidence="5" id="KW-0833">Ubl conjugation pathway</keyword>
<dbReference type="Pfam" id="PF00443">
    <property type="entry name" value="UCH"/>
    <property type="match status" value="1"/>
</dbReference>
<evidence type="ECO:0000256" key="5">
    <source>
        <dbReference type="ARBA" id="ARBA00022786"/>
    </source>
</evidence>
<dbReference type="OrthoDB" id="292964at2759"/>
<dbReference type="PROSITE" id="PS50235">
    <property type="entry name" value="USP_3"/>
    <property type="match status" value="1"/>
</dbReference>
<keyword evidence="4" id="KW-0645">Protease</keyword>
<dbReference type="STRING" id="869754.A0A1A0HGQ4"/>
<dbReference type="PANTHER" id="PTHR21646">
    <property type="entry name" value="UBIQUITIN CARBOXYL-TERMINAL HYDROLASE"/>
    <property type="match status" value="1"/>
</dbReference>
<dbReference type="PROSITE" id="PS00973">
    <property type="entry name" value="USP_2"/>
    <property type="match status" value="1"/>
</dbReference>
<comment type="catalytic activity">
    <reaction evidence="1">
        <text>Thiol-dependent hydrolysis of ester, thioester, amide, peptide and isopeptide bonds formed by the C-terminal Gly of ubiquitin (a 76-residue protein attached to proteins as an intracellular targeting signal).</text>
        <dbReference type="EC" id="3.4.19.12"/>
    </reaction>
</comment>
<dbReference type="EMBL" id="LXTC01000001">
    <property type="protein sequence ID" value="OBA23170.1"/>
    <property type="molecule type" value="Genomic_DNA"/>
</dbReference>
<dbReference type="AlphaFoldDB" id="A0A1A0HGQ4"/>
<dbReference type="PANTHER" id="PTHR21646:SF24">
    <property type="entry name" value="UBIQUITIN CARBOXYL-TERMINAL HYDROLASE"/>
    <property type="match status" value="1"/>
</dbReference>
<keyword evidence="7" id="KW-0788">Thiol protease</keyword>
<dbReference type="GO" id="GO:0004843">
    <property type="term" value="F:cysteine-type deubiquitinase activity"/>
    <property type="evidence" value="ECO:0007669"/>
    <property type="project" value="UniProtKB-EC"/>
</dbReference>
<comment type="caution">
    <text evidence="10">The sequence shown here is derived from an EMBL/GenBank/DDBJ whole genome shotgun (WGS) entry which is preliminary data.</text>
</comment>
<keyword evidence="6" id="KW-0378">Hydrolase</keyword>
<feature type="region of interest" description="Disordered" evidence="8">
    <location>
        <begin position="428"/>
        <end position="483"/>
    </location>
</feature>
<evidence type="ECO:0000256" key="4">
    <source>
        <dbReference type="ARBA" id="ARBA00022670"/>
    </source>
</evidence>
<evidence type="ECO:0000256" key="1">
    <source>
        <dbReference type="ARBA" id="ARBA00000707"/>
    </source>
</evidence>
<dbReference type="RefSeq" id="XP_018713651.1">
    <property type="nucleotide sequence ID" value="XM_018855461.1"/>
</dbReference>
<evidence type="ECO:0000313" key="10">
    <source>
        <dbReference type="EMBL" id="OBA23170.1"/>
    </source>
</evidence>
<dbReference type="InterPro" id="IPR028889">
    <property type="entry name" value="USP"/>
</dbReference>
<dbReference type="Gene3D" id="3.90.70.10">
    <property type="entry name" value="Cysteine proteinases"/>
    <property type="match status" value="1"/>
</dbReference>
<dbReference type="CDD" id="cd02674">
    <property type="entry name" value="Peptidase_C19R"/>
    <property type="match status" value="1"/>
</dbReference>
<dbReference type="InterPro" id="IPR001394">
    <property type="entry name" value="Peptidase_C19_UCH"/>
</dbReference>
<feature type="domain" description="USP" evidence="9">
    <location>
        <begin position="493"/>
        <end position="877"/>
    </location>
</feature>
<reference evidence="10 11" key="1">
    <citation type="submission" date="2016-05" db="EMBL/GenBank/DDBJ databases">
        <title>Comparative genomics of biotechnologically important yeasts.</title>
        <authorList>
            <consortium name="DOE Joint Genome Institute"/>
            <person name="Riley R."/>
            <person name="Haridas S."/>
            <person name="Wolfe K.H."/>
            <person name="Lopes M.R."/>
            <person name="Hittinger C.T."/>
            <person name="Goker M."/>
            <person name="Salamov A."/>
            <person name="Wisecaver J."/>
            <person name="Long T.M."/>
            <person name="Aerts A.L."/>
            <person name="Barry K."/>
            <person name="Choi C."/>
            <person name="Clum A."/>
            <person name="Coughlan A.Y."/>
            <person name="Deshpande S."/>
            <person name="Douglass A.P."/>
            <person name="Hanson S.J."/>
            <person name="Klenk H.-P."/>
            <person name="LaButti K."/>
            <person name="Lapidus A."/>
            <person name="Lindquist E."/>
            <person name="Lipzen A."/>
            <person name="Meier-kolthoff J.P."/>
            <person name="Ohm R.A."/>
            <person name="Otillar R.P."/>
            <person name="Pangilinan J."/>
            <person name="Peng Y."/>
            <person name="Rokas A."/>
            <person name="Rosa C.A."/>
            <person name="Scheuner C."/>
            <person name="Sibirny A.A."/>
            <person name="Slot J.C."/>
            <person name="Stielow J.B."/>
            <person name="Sun H."/>
            <person name="Kurtzman C.P."/>
            <person name="Blackwell M."/>
            <person name="Grigoriev I.V."/>
            <person name="Jeffries T.W."/>
        </authorList>
    </citation>
    <scope>NUCLEOTIDE SEQUENCE [LARGE SCALE GENOMIC DNA]</scope>
    <source>
        <strain evidence="10 11">NRRL YB-4993</strain>
    </source>
</reference>
<keyword evidence="11" id="KW-1185">Reference proteome</keyword>
<accession>A0A1A0HGQ4</accession>
<sequence length="877" mass="98182">MALAEETPPFLLRKPPVADLAPVFSDANPGSPVQPAKHATSPYSPAANGRLEAARAKCMYLINHEFRALQLDRQMATMSVFDLIDHCAALFEKLAAAKDSDIDELFRLYVRSFLIFNYFVNTFIMLHFNGFARFMESAHQDFIIYLNLYNFYRCDDIVGPHAFHVPPPTVRAWTIEYLVSKNLLTFDVDLLYAWLDLYIEYLKNKEAAHADPAAPSTNASGLLLARGPQSPRSGHAMPRQAGNDDVLSDFNSRFPDLPLQLPPSLDPAKAPYPVSDPARDDAVLPYPIGSGNQPLKTDAISLAKARVLLLLPAPVAAHALPVTSHLPYGWDHVPPSNSAFPTTHGSSPGLALNTAARSGIPKHGSELRLSQAQPLYATPGLLDTLYAIPGQLGTLYPLDPHKGQRNAINHHPGQALEYTPTFNGSYLRASHNTPPRQQQNLQHQHIPQNPQNFQPLPQHHSQQSLQHRPYNRSGSQHHHEKQKANTRKVFAICGLKNLGSSCYINLTVQVLAGLEKFETLLLQRKKKPNPQPLTDATAGLLTTFNANGGANIAPTKFLRVLSSLKPDFNVPFEQQDAQEFLLFLLDKLHEEMAIKPQGDPVDYLSKWNITVNPRDTDDYLKWYKDLVDHEGESPINDTFQGHVQSKLVCNKCGHRSVSYSPFTILSLPIPAGNNQTVDLTDCLRYFTQDEVLAGENAWNCPKCNKSSGNDNPIDVVFQPKRGLFRLKRSKSPAKRGQSTQVYANKSTSISIKQLSFIKLPPVMFIHLSRFSMANVTDKLNTTIVYPLRLKFNHLGHDIYYSLTGLINHYGSLKSGHYTSLVNKAPVDGAYRDPLLDPIWCYFDDDHVRFNVQHGNVHSNDYNKLHSRDVYVLCYERK</sequence>
<dbReference type="InterPro" id="IPR038765">
    <property type="entry name" value="Papain-like_cys_pep_sf"/>
</dbReference>
<evidence type="ECO:0000313" key="11">
    <source>
        <dbReference type="Proteomes" id="UP000092555"/>
    </source>
</evidence>
<dbReference type="InterPro" id="IPR050185">
    <property type="entry name" value="Ub_carboxyl-term_hydrolase"/>
</dbReference>
<dbReference type="GO" id="GO:0006508">
    <property type="term" value="P:proteolysis"/>
    <property type="evidence" value="ECO:0007669"/>
    <property type="project" value="UniProtKB-KW"/>
</dbReference>
<evidence type="ECO:0000256" key="8">
    <source>
        <dbReference type="SAM" id="MobiDB-lite"/>
    </source>
</evidence>
<organism evidence="10 11">
    <name type="scientific">Metschnikowia bicuspidata var. bicuspidata NRRL YB-4993</name>
    <dbReference type="NCBI Taxonomy" id="869754"/>
    <lineage>
        <taxon>Eukaryota</taxon>
        <taxon>Fungi</taxon>
        <taxon>Dikarya</taxon>
        <taxon>Ascomycota</taxon>
        <taxon>Saccharomycotina</taxon>
        <taxon>Pichiomycetes</taxon>
        <taxon>Metschnikowiaceae</taxon>
        <taxon>Metschnikowia</taxon>
    </lineage>
</organism>